<accession>A0AA88G887</accession>
<organism evidence="4 5">
    <name type="scientific">Naegleria lovaniensis</name>
    <name type="common">Amoeba</name>
    <dbReference type="NCBI Taxonomy" id="51637"/>
    <lineage>
        <taxon>Eukaryota</taxon>
        <taxon>Discoba</taxon>
        <taxon>Heterolobosea</taxon>
        <taxon>Tetramitia</taxon>
        <taxon>Eutetramitia</taxon>
        <taxon>Vahlkampfiidae</taxon>
        <taxon>Naegleria</taxon>
    </lineage>
</organism>
<dbReference type="InterPro" id="IPR002048">
    <property type="entry name" value="EF_hand_dom"/>
</dbReference>
<dbReference type="InterPro" id="IPR011992">
    <property type="entry name" value="EF-hand-dom_pair"/>
</dbReference>
<dbReference type="SUPFAM" id="SSF47473">
    <property type="entry name" value="EF-hand"/>
    <property type="match status" value="1"/>
</dbReference>
<evidence type="ECO:0000256" key="2">
    <source>
        <dbReference type="SAM" id="MobiDB-lite"/>
    </source>
</evidence>
<reference evidence="4 5" key="1">
    <citation type="journal article" date="2018" name="BMC Genomics">
        <title>The genome of Naegleria lovaniensis, the basis for a comparative approach to unravel pathogenicity factors of the human pathogenic amoeba N. fowleri.</title>
        <authorList>
            <person name="Liechti N."/>
            <person name="Schurch N."/>
            <person name="Bruggmann R."/>
            <person name="Wittwer M."/>
        </authorList>
    </citation>
    <scope>NUCLEOTIDE SEQUENCE [LARGE SCALE GENOMIC DNA]</scope>
    <source>
        <strain evidence="4 5">ATCC 30569</strain>
    </source>
</reference>
<name>A0AA88G887_NAELO</name>
<dbReference type="Proteomes" id="UP000816034">
    <property type="component" value="Unassembled WGS sequence"/>
</dbReference>
<evidence type="ECO:0000256" key="1">
    <source>
        <dbReference type="ARBA" id="ARBA00022737"/>
    </source>
</evidence>
<dbReference type="PANTHER" id="PTHR23048:SF0">
    <property type="entry name" value="CALMODULIN LIKE 3"/>
    <property type="match status" value="1"/>
</dbReference>
<feature type="region of interest" description="Disordered" evidence="2">
    <location>
        <begin position="105"/>
        <end position="138"/>
    </location>
</feature>
<dbReference type="PROSITE" id="PS50222">
    <property type="entry name" value="EF_HAND_2"/>
    <property type="match status" value="1"/>
</dbReference>
<evidence type="ECO:0000313" key="5">
    <source>
        <dbReference type="Proteomes" id="UP000816034"/>
    </source>
</evidence>
<keyword evidence="5" id="KW-1185">Reference proteome</keyword>
<dbReference type="GO" id="GO:0005509">
    <property type="term" value="F:calcium ion binding"/>
    <property type="evidence" value="ECO:0007669"/>
    <property type="project" value="InterPro"/>
</dbReference>
<dbReference type="EMBL" id="PYSW02000056">
    <property type="protein sequence ID" value="KAG2373337.1"/>
    <property type="molecule type" value="Genomic_DNA"/>
</dbReference>
<proteinExistence type="predicted"/>
<dbReference type="PANTHER" id="PTHR23048">
    <property type="entry name" value="MYOSIN LIGHT CHAIN 1, 3"/>
    <property type="match status" value="1"/>
</dbReference>
<dbReference type="Gene3D" id="1.10.238.10">
    <property type="entry name" value="EF-hand"/>
    <property type="match status" value="2"/>
</dbReference>
<evidence type="ECO:0000259" key="3">
    <source>
        <dbReference type="PROSITE" id="PS50222"/>
    </source>
</evidence>
<dbReference type="GO" id="GO:0016460">
    <property type="term" value="C:myosin II complex"/>
    <property type="evidence" value="ECO:0007669"/>
    <property type="project" value="TreeGrafter"/>
</dbReference>
<dbReference type="AlphaFoldDB" id="A0AA88G887"/>
<gene>
    <name evidence="4" type="ORF">C9374_012203</name>
</gene>
<keyword evidence="1" id="KW-0677">Repeat</keyword>
<feature type="domain" description="EF-hand" evidence="3">
    <location>
        <begin position="7"/>
        <end position="42"/>
    </location>
</feature>
<dbReference type="InterPro" id="IPR050230">
    <property type="entry name" value="CALM/Myosin/TropC-like"/>
</dbReference>
<dbReference type="Pfam" id="PF13833">
    <property type="entry name" value="EF-hand_8"/>
    <property type="match status" value="1"/>
</dbReference>
<evidence type="ECO:0000313" key="4">
    <source>
        <dbReference type="EMBL" id="KAG2373337.1"/>
    </source>
</evidence>
<comment type="caution">
    <text evidence="4">The sequence shown here is derived from an EMBL/GenBank/DDBJ whole genome shotgun (WGS) entry which is preliminary data.</text>
</comment>
<feature type="compositionally biased region" description="Low complexity" evidence="2">
    <location>
        <begin position="118"/>
        <end position="131"/>
    </location>
</feature>
<dbReference type="RefSeq" id="XP_044542511.1">
    <property type="nucleotide sequence ID" value="XM_044687944.1"/>
</dbReference>
<sequence length="279" mass="32022">MFALPLSTVQQCRHAFSLLDAENKGYVTTKDLEIVLQALRVRIDPSDLEDLINEVKALDRFVLDSLYEGYSSIITNNNNSDFNDDESVGESHDDENFQNNEIVLSESSKQQEADQEITTATSTTTPTSMSSLPGAQDAKSPLLSKRKLKKANQYVEYRYAFDLPEFIAFVAYAVQREFPDVEERLRTIELQNKELDAINDDEEGTKQNQQQLFKDLNELFVIFEDKTKPGYMTMESLRNSMEKVGEYLPTHVFEEMFYEIDFAKTGTISKEQFLSIFSE</sequence>
<dbReference type="GeneID" id="68104657"/>
<protein>
    <recommendedName>
        <fullName evidence="3">EF-hand domain-containing protein</fullName>
    </recommendedName>
</protein>